<reference evidence="3 4" key="3">
    <citation type="journal article" date="2017" name="G3 (Bethesda)">
        <title>Comparative analysis highlights variable genome content of wheat rusts and divergence of the mating loci.</title>
        <authorList>
            <person name="Cuomo C.A."/>
            <person name="Bakkeren G."/>
            <person name="Khalil H.B."/>
            <person name="Panwar V."/>
            <person name="Joly D."/>
            <person name="Linning R."/>
            <person name="Sakthikumar S."/>
            <person name="Song X."/>
            <person name="Adiconis X."/>
            <person name="Fan L."/>
            <person name="Goldberg J.M."/>
            <person name="Levin J.Z."/>
            <person name="Young S."/>
            <person name="Zeng Q."/>
            <person name="Anikster Y."/>
            <person name="Bruce M."/>
            <person name="Wang M."/>
            <person name="Yin C."/>
            <person name="McCallum B."/>
            <person name="Szabo L.J."/>
            <person name="Hulbert S."/>
            <person name="Chen X."/>
            <person name="Fellers J.P."/>
        </authorList>
    </citation>
    <scope>NUCLEOTIDE SEQUENCE</scope>
    <source>
        <strain evidence="3">isolate 1-1 / race 1 (BBBD)</strain>
        <strain evidence="4">Isolate 1-1 / race 1 (BBBD)</strain>
    </source>
</reference>
<evidence type="ECO:0000313" key="3">
    <source>
        <dbReference type="EnsemblFungi" id="PTTG_08106-t43_1-p1"/>
    </source>
</evidence>
<dbReference type="AlphaFoldDB" id="A0A180FZB3"/>
<dbReference type="EMBL" id="ADAS02002893">
    <property type="protein sequence ID" value="OAV85720.1"/>
    <property type="molecule type" value="Genomic_DNA"/>
</dbReference>
<evidence type="ECO:0000259" key="1">
    <source>
        <dbReference type="Pfam" id="PF20515"/>
    </source>
</evidence>
<feature type="non-terminal residue" evidence="2">
    <location>
        <position position="323"/>
    </location>
</feature>
<sequence>MQLPPRRQAPPLAIILPKQINTNRTPLRLNNHSLDLLLPGTIPSGCSIHHPRDQIAKRSADTASDNVFADTGRKKCVRPNQASARWARYRAKAELLFVLPTEDDKNPQDPENAKQAIAAASGSKATFYYFVPSTRQHNPNPSKLLTSQATLKASYRGLLFGTCVIAPRGGPGFCKFQTIPFSEMLPDQLQGWEKLVCFFLDQTNYVAPVKNNGPLMGDEAAAYWEANEWIATHLQELAPRAFKEYRETLIKGNLPSMAHMEYPTPYNMFDFASFFTFTMHNFFNGPHQDTNANTWTLVCWIPIFNPKNSNPDDPILADDSFDM</sequence>
<reference evidence="2" key="2">
    <citation type="submission" date="2016-05" db="EMBL/GenBank/DDBJ databases">
        <title>Comparative analysis highlights variable genome content of wheat rusts and divergence of the mating loci.</title>
        <authorList>
            <person name="Cuomo C.A."/>
            <person name="Bakkeren G."/>
            <person name="Szabo L."/>
            <person name="Khalil H."/>
            <person name="Joly D."/>
            <person name="Goldberg J."/>
            <person name="Young S."/>
            <person name="Zeng Q."/>
            <person name="Fellers J."/>
        </authorList>
    </citation>
    <scope>NUCLEOTIDE SEQUENCE [LARGE SCALE GENOMIC DNA]</scope>
    <source>
        <strain evidence="2">1-1 BBBD Race 1</strain>
    </source>
</reference>
<reference evidence="2" key="1">
    <citation type="submission" date="2009-11" db="EMBL/GenBank/DDBJ databases">
        <authorList>
            <consortium name="The Broad Institute Genome Sequencing Platform"/>
            <person name="Ward D."/>
            <person name="Feldgarden M."/>
            <person name="Earl A."/>
            <person name="Young S.K."/>
            <person name="Zeng Q."/>
            <person name="Koehrsen M."/>
            <person name="Alvarado L."/>
            <person name="Berlin A."/>
            <person name="Bochicchio J."/>
            <person name="Borenstein D."/>
            <person name="Chapman S.B."/>
            <person name="Chen Z."/>
            <person name="Engels R."/>
            <person name="Freedman E."/>
            <person name="Gellesch M."/>
            <person name="Goldberg J."/>
            <person name="Griggs A."/>
            <person name="Gujja S."/>
            <person name="Heilman E."/>
            <person name="Heiman D."/>
            <person name="Hepburn T."/>
            <person name="Howarth C."/>
            <person name="Jen D."/>
            <person name="Larson L."/>
            <person name="Lewis B."/>
            <person name="Mehta T."/>
            <person name="Park D."/>
            <person name="Pearson M."/>
            <person name="Roberts A."/>
            <person name="Saif S."/>
            <person name="Shea T."/>
            <person name="Shenoy N."/>
            <person name="Sisk P."/>
            <person name="Stolte C."/>
            <person name="Sykes S."/>
            <person name="Thomson T."/>
            <person name="Walk T."/>
            <person name="White J."/>
            <person name="Yandava C."/>
            <person name="Izard J."/>
            <person name="Baranova O.V."/>
            <person name="Blanton J.M."/>
            <person name="Tanner A.C."/>
            <person name="Dewhirst F.E."/>
            <person name="Haas B."/>
            <person name="Nusbaum C."/>
            <person name="Birren B."/>
        </authorList>
    </citation>
    <scope>NUCLEOTIDE SEQUENCE [LARGE SCALE GENOMIC DNA]</scope>
    <source>
        <strain evidence="2">1-1 BBBD Race 1</strain>
    </source>
</reference>
<evidence type="ECO:0000313" key="4">
    <source>
        <dbReference type="Proteomes" id="UP000005240"/>
    </source>
</evidence>
<accession>A0A180FZB3</accession>
<dbReference type="Proteomes" id="UP000005240">
    <property type="component" value="Unassembled WGS sequence"/>
</dbReference>
<reference evidence="3" key="4">
    <citation type="submission" date="2025-05" db="UniProtKB">
        <authorList>
            <consortium name="EnsemblFungi"/>
        </authorList>
    </citation>
    <scope>IDENTIFICATION</scope>
    <source>
        <strain evidence="3">isolate 1-1 / race 1 (BBBD)</strain>
    </source>
</reference>
<feature type="domain" description="Tet-like 2OG-Fe(II) oxygenase" evidence="1">
    <location>
        <begin position="223"/>
        <end position="321"/>
    </location>
</feature>
<dbReference type="VEuPathDB" id="FungiDB:PTTG_08106"/>
<dbReference type="OrthoDB" id="2518734at2759"/>
<gene>
    <name evidence="2" type="ORF">PTTG_08106</name>
</gene>
<evidence type="ECO:0000313" key="2">
    <source>
        <dbReference type="EMBL" id="OAV85720.1"/>
    </source>
</evidence>
<name>A0A180FZB3_PUCT1</name>
<proteinExistence type="predicted"/>
<organism evidence="2">
    <name type="scientific">Puccinia triticina (isolate 1-1 / race 1 (BBBD))</name>
    <name type="common">Brown leaf rust fungus</name>
    <dbReference type="NCBI Taxonomy" id="630390"/>
    <lineage>
        <taxon>Eukaryota</taxon>
        <taxon>Fungi</taxon>
        <taxon>Dikarya</taxon>
        <taxon>Basidiomycota</taxon>
        <taxon>Pucciniomycotina</taxon>
        <taxon>Pucciniomycetes</taxon>
        <taxon>Pucciniales</taxon>
        <taxon>Pucciniaceae</taxon>
        <taxon>Puccinia</taxon>
    </lineage>
</organism>
<protein>
    <recommendedName>
        <fullName evidence="1">Tet-like 2OG-Fe(II) oxygenase domain-containing protein</fullName>
    </recommendedName>
</protein>
<dbReference type="EnsemblFungi" id="PTTG_08106-t43_1">
    <property type="protein sequence ID" value="PTTG_08106-t43_1-p1"/>
    <property type="gene ID" value="PTTG_08106"/>
</dbReference>
<dbReference type="Pfam" id="PF20515">
    <property type="entry name" value="2OG-FeII_Oxy_6"/>
    <property type="match status" value="1"/>
</dbReference>
<dbReference type="InterPro" id="IPR046798">
    <property type="entry name" value="2OG-FeII_Oxy_6"/>
</dbReference>
<keyword evidence="4" id="KW-1185">Reference proteome</keyword>